<keyword evidence="6" id="KW-1160">Virus entry into host cell</keyword>
<sequence length="548" mass="61095">MTVGSWNGGNGRNGAYSLIRTKVWNGDDSLIAVTVPHPIRDPHGVMRKSIKWVFKTPYVDVQPPSSSTNVFDLVRNTVKYRDDLAAALTSEEAYPKLPSIKPGWNPGRKPKRARLKDNAYTMTARFEADFIAAFWVWGTTVTPGVCSLNDKIRFTYPASSLGGMDAWAYNAYYSATLLDANDQIKLVNRLKEKMRGSDFNAAVFLGEGHQALNMIANAARRISGSLHALKRGHVTKAVKLLVDRPGLPRDAYQSMPNFKRLQSNAARQIREAEATGQLPSRSDPALRRLRKELSLLRRKAAGKPTAPEGKQIEALKAEIAKADKAYDLSVATPKLFSSLWLEMVYGWLPLLKDAEEGAQFLAHHLNVPLQKTYRTSIAKTLRGRRETDLVWCPTYPVGHKIYGYWIKTHRRSLIARVRERDSIPKLLGLTSLESVAWELTPWSFVIDWFLPIGDWLEARGFAQGLNGTFVTSDKKMGESFKPIGAFEDLGNGSGFYPGYRDVSFTRTISNSLNVPMPTFKPLAKAASWRHCVNAVALLVSGHGGQGYK</sequence>
<dbReference type="Pfam" id="PF03863">
    <property type="entry name" value="Phage_mat-A"/>
    <property type="match status" value="1"/>
</dbReference>
<evidence type="ECO:0000256" key="5">
    <source>
        <dbReference type="ARBA" id="ARBA00023104"/>
    </source>
</evidence>
<dbReference type="Proteomes" id="UP000680894">
    <property type="component" value="Segment"/>
</dbReference>
<gene>
    <name evidence="8" type="primary">SRR7976299_8_2</name>
</gene>
<keyword evidence="9" id="KW-1185">Reference proteome</keyword>
<reference evidence="8" key="1">
    <citation type="submission" date="2020-09" db="EMBL/GenBank/DDBJ databases">
        <title>Leviviricetes taxonomy.</title>
        <authorList>
            <person name="Stockdale S.R."/>
            <person name="Callanan J."/>
            <person name="Adriaenssens E.M."/>
            <person name="Kuhn J.H."/>
            <person name="Rumnieks J."/>
            <person name="Shkoporov A."/>
            <person name="Draper L.A."/>
            <person name="Ross P."/>
            <person name="Hill C."/>
        </authorList>
    </citation>
    <scope>NUCLEOTIDE SEQUENCE</scope>
</reference>
<evidence type="ECO:0000313" key="8">
    <source>
        <dbReference type="EMBL" id="DAD51061.1"/>
    </source>
</evidence>
<dbReference type="RefSeq" id="YP_010769185.1">
    <property type="nucleotide sequence ID" value="NC_073902.1"/>
</dbReference>
<evidence type="ECO:0000313" key="9">
    <source>
        <dbReference type="Proteomes" id="UP000680894"/>
    </source>
</evidence>
<comment type="similarity">
    <text evidence="7">Belongs to the Leviviricetes maturation protein family.</text>
</comment>
<evidence type="ECO:0000256" key="1">
    <source>
        <dbReference type="ARBA" id="ARBA00004328"/>
    </source>
</evidence>
<keyword evidence="3" id="KW-1161">Viral attachment to host cell</keyword>
<keyword evidence="2" id="KW-0945">Host-virus interaction</keyword>
<comment type="subcellular location">
    <subcellularLocation>
        <location evidence="1">Virion</location>
    </subcellularLocation>
</comment>
<evidence type="ECO:0000256" key="2">
    <source>
        <dbReference type="ARBA" id="ARBA00022581"/>
    </source>
</evidence>
<dbReference type="EMBL" id="BK013707">
    <property type="protein sequence ID" value="DAD51061.1"/>
    <property type="molecule type" value="Genomic_RNA"/>
</dbReference>
<dbReference type="InterPro" id="IPR005563">
    <property type="entry name" value="A_protein"/>
</dbReference>
<name>A0A8S5L147_9VIRU</name>
<dbReference type="GO" id="GO:0044423">
    <property type="term" value="C:virion component"/>
    <property type="evidence" value="ECO:0007669"/>
    <property type="project" value="UniProtKB-KW"/>
</dbReference>
<keyword evidence="5" id="KW-1175">Viral attachment to host cell pilus</keyword>
<evidence type="ECO:0000256" key="4">
    <source>
        <dbReference type="ARBA" id="ARBA00022844"/>
    </source>
</evidence>
<dbReference type="GeneID" id="80398128"/>
<organism evidence="8 9">
    <name type="scientific">ssRNA phage SRR7976299_8</name>
    <dbReference type="NCBI Taxonomy" id="2786648"/>
    <lineage>
        <taxon>Viruses</taxon>
        <taxon>Riboviria</taxon>
        <taxon>Orthornavirae</taxon>
        <taxon>Lenarviricota</taxon>
        <taxon>Leviviricetes</taxon>
        <taxon>Norzivirales</taxon>
        <taxon>Fiersviridae</taxon>
        <taxon>Cauhldivirus</taxon>
        <taxon>Cauhldivirus limenecus</taxon>
    </lineage>
</organism>
<proteinExistence type="inferred from homology"/>
<evidence type="ECO:0000256" key="3">
    <source>
        <dbReference type="ARBA" id="ARBA00022804"/>
    </source>
</evidence>
<dbReference type="GO" id="GO:0039666">
    <property type="term" value="P:virion attachment to host cell pilus"/>
    <property type="evidence" value="ECO:0007669"/>
    <property type="project" value="UniProtKB-KW"/>
</dbReference>
<keyword evidence="4" id="KW-0946">Virion</keyword>
<accession>A0A8S5L147</accession>
<protein>
    <submittedName>
        <fullName evidence="8">Maturation protein</fullName>
    </submittedName>
</protein>
<evidence type="ECO:0000256" key="7">
    <source>
        <dbReference type="ARBA" id="ARBA00035110"/>
    </source>
</evidence>
<evidence type="ECO:0000256" key="6">
    <source>
        <dbReference type="ARBA" id="ARBA00023296"/>
    </source>
</evidence>
<dbReference type="KEGG" id="vg:80398128"/>